<evidence type="ECO:0000313" key="1">
    <source>
        <dbReference type="EMBL" id="CAD8153625.1"/>
    </source>
</evidence>
<protein>
    <submittedName>
        <fullName evidence="1">Uncharacterized protein</fullName>
    </submittedName>
</protein>
<keyword evidence="2" id="KW-1185">Reference proteome</keyword>
<dbReference type="EMBL" id="CAJJDO010000024">
    <property type="protein sequence ID" value="CAD8153625.1"/>
    <property type="molecule type" value="Genomic_DNA"/>
</dbReference>
<reference evidence="1" key="1">
    <citation type="submission" date="2021-01" db="EMBL/GenBank/DDBJ databases">
        <authorList>
            <consortium name="Genoscope - CEA"/>
            <person name="William W."/>
        </authorList>
    </citation>
    <scope>NUCLEOTIDE SEQUENCE</scope>
</reference>
<comment type="caution">
    <text evidence="1">The sequence shown here is derived from an EMBL/GenBank/DDBJ whole genome shotgun (WGS) entry which is preliminary data.</text>
</comment>
<dbReference type="OrthoDB" id="309341at2759"/>
<sequence length="191" mass="22677">MSQFVDYEWKKECEGIIWDYIYNPPRKIRTKYLISRTNEKEIMYTLDGCSLKIDRIIGPSKELDLMNNLEQIKHLQWIGQYGQNNVKIGKWIIRWNGETLKDVGGQYSNDGKKQGRWIELFSNYWNKALELDMLILSEPFPISSLDYGFASLNITFNSCQVSCSRIIFIKKFQNLILMMNKFLDYIQFEPQ</sequence>
<name>A0A8S1TL22_9CILI</name>
<proteinExistence type="predicted"/>
<dbReference type="AlphaFoldDB" id="A0A8S1TL22"/>
<dbReference type="PANTHER" id="PTHR33706">
    <property type="entry name" value="MORN VARIANT REPEAT PROTEIN"/>
    <property type="match status" value="1"/>
</dbReference>
<dbReference type="PANTHER" id="PTHR33706:SF1">
    <property type="entry name" value="TPR REPEAT PROTEIN"/>
    <property type="match status" value="1"/>
</dbReference>
<organism evidence="1 2">
    <name type="scientific">Paramecium pentaurelia</name>
    <dbReference type="NCBI Taxonomy" id="43138"/>
    <lineage>
        <taxon>Eukaryota</taxon>
        <taxon>Sar</taxon>
        <taxon>Alveolata</taxon>
        <taxon>Ciliophora</taxon>
        <taxon>Intramacronucleata</taxon>
        <taxon>Oligohymenophorea</taxon>
        <taxon>Peniculida</taxon>
        <taxon>Parameciidae</taxon>
        <taxon>Paramecium</taxon>
    </lineage>
</organism>
<accession>A0A8S1TL22</accession>
<evidence type="ECO:0000313" key="2">
    <source>
        <dbReference type="Proteomes" id="UP000689195"/>
    </source>
</evidence>
<dbReference type="Proteomes" id="UP000689195">
    <property type="component" value="Unassembled WGS sequence"/>
</dbReference>
<gene>
    <name evidence="1" type="ORF">PPENT_87.1.T0240318</name>
</gene>